<proteinExistence type="predicted"/>
<keyword evidence="4" id="KW-0539">Nucleus</keyword>
<keyword evidence="3" id="KW-0804">Transcription</keyword>
<keyword evidence="1" id="KW-0805">Transcription regulation</keyword>
<dbReference type="EMBL" id="JBFXLU010000106">
    <property type="protein sequence ID" value="KAL2841729.1"/>
    <property type="molecule type" value="Genomic_DNA"/>
</dbReference>
<dbReference type="InterPro" id="IPR001138">
    <property type="entry name" value="Zn2Cys6_DnaBD"/>
</dbReference>
<dbReference type="PROSITE" id="PS50048">
    <property type="entry name" value="ZN2_CY6_FUNGAL_2"/>
    <property type="match status" value="1"/>
</dbReference>
<dbReference type="Gene3D" id="4.10.240.10">
    <property type="entry name" value="Zn(2)-C6 fungal-type DNA-binding domain"/>
    <property type="match status" value="1"/>
</dbReference>
<dbReference type="CDD" id="cd00067">
    <property type="entry name" value="GAL4"/>
    <property type="match status" value="1"/>
</dbReference>
<comment type="caution">
    <text evidence="6">The sequence shown here is derived from an EMBL/GenBank/DDBJ whole genome shotgun (WGS) entry which is preliminary data.</text>
</comment>
<dbReference type="Proteomes" id="UP001610446">
    <property type="component" value="Unassembled WGS sequence"/>
</dbReference>
<accession>A0ABR4JNX8</accession>
<protein>
    <recommendedName>
        <fullName evidence="5">Zn(2)-C6 fungal-type domain-containing protein</fullName>
    </recommendedName>
</protein>
<dbReference type="SMART" id="SM00066">
    <property type="entry name" value="GAL4"/>
    <property type="match status" value="1"/>
</dbReference>
<dbReference type="PANTHER" id="PTHR37534:SF9">
    <property type="entry name" value="ZN(II)2CYS6 TRANSCRIPTION FACTOR (EUROFUNG)"/>
    <property type="match status" value="1"/>
</dbReference>
<evidence type="ECO:0000259" key="5">
    <source>
        <dbReference type="PROSITE" id="PS50048"/>
    </source>
</evidence>
<keyword evidence="2" id="KW-0238">DNA-binding</keyword>
<sequence length="588" mass="66750">MPLQLATTITCPKPKIRRRHTGCKACKKRGKRCDESKPYCRACVRLKLDCSYAVEYSFLHHDARSLRSQGKAKKASPVSSETSDQQIPEKLMVKKPCSPILLDCGSNLEATYWNHFEEHVRRILPGVSDLFMDTGMLSPSLRFAALCISASNLSMLNAQVQRRSIKQDIRRSFSSPLVNKLHHTEAKKYHTQALTHSSSRMQSADPCADLAALVLLAYYHHASTDHLKFRLAVWESVQFVLLNKDSLLRTAEGIAALQMWHRLCISHRLSKPPAFMLEGEGPSAFGPNRFPDTFDQLFLSCILNMTTDDLIYDILIKSIEIRSRWALFRSVARSRQISEHANELGCIAYETLNRLLGRPATDFEQAEAEQGFVRGSNLVGLLQVQKQRLQVWKSRLADGQLPRDFQSDTNFPTHRDAMNAIYYLLCQMTFEETDKVTHSNDMQASDQSSNTALASLADRMCQVAGSLDFTNSATEDIYTFSLAETLIQLVLVSRSETLFNYILDVLWPQMERRSRGYEHSHYPTHLAKRIIAEIARYWDCGKAITYAQPAVPENIPKLKLLDINYPLDVVVCGYDEHGGHFIERISLP</sequence>
<evidence type="ECO:0000313" key="7">
    <source>
        <dbReference type="Proteomes" id="UP001610446"/>
    </source>
</evidence>
<evidence type="ECO:0000256" key="1">
    <source>
        <dbReference type="ARBA" id="ARBA00023015"/>
    </source>
</evidence>
<evidence type="ECO:0000256" key="3">
    <source>
        <dbReference type="ARBA" id="ARBA00023163"/>
    </source>
</evidence>
<dbReference type="SUPFAM" id="SSF57701">
    <property type="entry name" value="Zn2/Cys6 DNA-binding domain"/>
    <property type="match status" value="1"/>
</dbReference>
<evidence type="ECO:0000256" key="4">
    <source>
        <dbReference type="ARBA" id="ARBA00023242"/>
    </source>
</evidence>
<dbReference type="PANTHER" id="PTHR37534">
    <property type="entry name" value="TRANSCRIPTIONAL ACTIVATOR PROTEIN UGA3"/>
    <property type="match status" value="1"/>
</dbReference>
<reference evidence="6 7" key="1">
    <citation type="submission" date="2024-07" db="EMBL/GenBank/DDBJ databases">
        <title>Section-level genome sequencing and comparative genomics of Aspergillus sections Usti and Cavernicolus.</title>
        <authorList>
            <consortium name="Lawrence Berkeley National Laboratory"/>
            <person name="Nybo J.L."/>
            <person name="Vesth T.C."/>
            <person name="Theobald S."/>
            <person name="Frisvad J.C."/>
            <person name="Larsen T.O."/>
            <person name="Kjaerboelling I."/>
            <person name="Rothschild-Mancinelli K."/>
            <person name="Lyhne E.K."/>
            <person name="Kogle M.E."/>
            <person name="Barry K."/>
            <person name="Clum A."/>
            <person name="Na H."/>
            <person name="Ledsgaard L."/>
            <person name="Lin J."/>
            <person name="Lipzen A."/>
            <person name="Kuo A."/>
            <person name="Riley R."/>
            <person name="Mondo S."/>
            <person name="Labutti K."/>
            <person name="Haridas S."/>
            <person name="Pangalinan J."/>
            <person name="Salamov A.A."/>
            <person name="Simmons B.A."/>
            <person name="Magnuson J.K."/>
            <person name="Chen J."/>
            <person name="Drula E."/>
            <person name="Henrissat B."/>
            <person name="Wiebenga A."/>
            <person name="Lubbers R.J."/>
            <person name="Gomes A.C."/>
            <person name="Makela M.R."/>
            <person name="Stajich J."/>
            <person name="Grigoriev I.V."/>
            <person name="Mortensen U.H."/>
            <person name="De Vries R.P."/>
            <person name="Baker S.E."/>
            <person name="Andersen M.R."/>
        </authorList>
    </citation>
    <scope>NUCLEOTIDE SEQUENCE [LARGE SCALE GENOMIC DNA]</scope>
    <source>
        <strain evidence="6 7">CBS 123904</strain>
    </source>
</reference>
<dbReference type="InterPro" id="IPR036864">
    <property type="entry name" value="Zn2-C6_fun-type_DNA-bd_sf"/>
</dbReference>
<feature type="domain" description="Zn(2)-C6 fungal-type" evidence="5">
    <location>
        <begin position="22"/>
        <end position="52"/>
    </location>
</feature>
<organism evidence="6 7">
    <name type="scientific">Aspergillus pseudoustus</name>
    <dbReference type="NCBI Taxonomy" id="1810923"/>
    <lineage>
        <taxon>Eukaryota</taxon>
        <taxon>Fungi</taxon>
        <taxon>Dikarya</taxon>
        <taxon>Ascomycota</taxon>
        <taxon>Pezizomycotina</taxon>
        <taxon>Eurotiomycetes</taxon>
        <taxon>Eurotiomycetidae</taxon>
        <taxon>Eurotiales</taxon>
        <taxon>Aspergillaceae</taxon>
        <taxon>Aspergillus</taxon>
        <taxon>Aspergillus subgen. Nidulantes</taxon>
    </lineage>
</organism>
<gene>
    <name evidence="6" type="ORF">BJY01DRAFT_7331</name>
</gene>
<name>A0ABR4JNX8_9EURO</name>
<evidence type="ECO:0000313" key="6">
    <source>
        <dbReference type="EMBL" id="KAL2841729.1"/>
    </source>
</evidence>
<keyword evidence="7" id="KW-1185">Reference proteome</keyword>
<evidence type="ECO:0000256" key="2">
    <source>
        <dbReference type="ARBA" id="ARBA00023125"/>
    </source>
</evidence>
<dbReference type="Pfam" id="PF00172">
    <property type="entry name" value="Zn_clus"/>
    <property type="match status" value="1"/>
</dbReference>